<reference evidence="2" key="1">
    <citation type="submission" date="2022-11" db="UniProtKB">
        <authorList>
            <consortium name="WormBaseParasite"/>
        </authorList>
    </citation>
    <scope>IDENTIFICATION</scope>
</reference>
<name>A0AC34QHQ5_9BILA</name>
<proteinExistence type="predicted"/>
<evidence type="ECO:0000313" key="2">
    <source>
        <dbReference type="WBParaSite" id="JU765_v2.g16373.t2"/>
    </source>
</evidence>
<sequence>MSETGITVDEFRQEIFKIVVESLSFDPNYTYDNDNEDAMDIDDEKDGSVDDDVSDYSDDGSWDVRRAAAQCILAIIKSRNYCLHEKYITFGRPLINCFSERADYNKQDILNAYIELLQQTSDLLPDRIMPYTLNNIHNEQEQFSLEKFLQFIHDKDYPMRKKIFEEIDQQIPVLIRRLCSVQKTKNVKVLVLENTFVLLGTLLCAYPGSLGSQLQVLARGINISLDSEGMFKTYTVQFLCLFFATHRFEDYCQNIPLIIDDMLKLMSDSSSNVASKAIEAVSLLIRSMTASSKYDMEIVEKIDSFLVERLKVTNMDQEIEDKTIAVIGFFISGFGDKVESSLEATLSLLCERVGYQNSCEASIKAMTIIARSKKSFKIKSVIHNLVVYLPEYLRGTYGSLKTAVLELILALTDREEDVISEVYLNETIAEITMLLKDSDPNIAELALQLTKTPNFLGKAIMAGAHATDERARISAAHCLSSLAKEYPDFLSALLQLYNSSDNLARSCALIAFRFMIQDQPLPADDQLASILPNFLIAGVKDDDIKIRCLTIMLLNTIAHHKPNFIRKLLGSLLPDIYLLTHPRPEDQVKKGSEDLADEGLELRKSAFECLYSLTEHCMGQLPLGELIIRIQNGLNDHHDIKQLSYLTIIRLSEICPLRLARHVEKILEIMKNQLLIKPTPAVKLEDDKHEEIKRCVIKALLAMKNMKDLKQLNAVEEFYNYISSTPELSVMMNEIRSENSSR</sequence>
<organism evidence="1 2">
    <name type="scientific">Panagrolaimus sp. JU765</name>
    <dbReference type="NCBI Taxonomy" id="591449"/>
    <lineage>
        <taxon>Eukaryota</taxon>
        <taxon>Metazoa</taxon>
        <taxon>Ecdysozoa</taxon>
        <taxon>Nematoda</taxon>
        <taxon>Chromadorea</taxon>
        <taxon>Rhabditida</taxon>
        <taxon>Tylenchina</taxon>
        <taxon>Panagrolaimomorpha</taxon>
        <taxon>Panagrolaimoidea</taxon>
        <taxon>Panagrolaimidae</taxon>
        <taxon>Panagrolaimus</taxon>
    </lineage>
</organism>
<evidence type="ECO:0000313" key="1">
    <source>
        <dbReference type="Proteomes" id="UP000887576"/>
    </source>
</evidence>
<dbReference type="WBParaSite" id="JU765_v2.g16373.t2">
    <property type="protein sequence ID" value="JU765_v2.g16373.t2"/>
    <property type="gene ID" value="JU765_v2.g16373"/>
</dbReference>
<protein>
    <submittedName>
        <fullName evidence="2">TATA-binding protein interacting (TIP20) domain-containing protein</fullName>
    </submittedName>
</protein>
<accession>A0AC34QHQ5</accession>
<dbReference type="Proteomes" id="UP000887576">
    <property type="component" value="Unplaced"/>
</dbReference>